<feature type="domain" description="B30.2/SPRY" evidence="2">
    <location>
        <begin position="20"/>
        <end position="219"/>
    </location>
</feature>
<dbReference type="InterPro" id="IPR043136">
    <property type="entry name" value="B30.2/SPRY_sf"/>
</dbReference>
<feature type="compositionally biased region" description="Acidic residues" evidence="1">
    <location>
        <begin position="383"/>
        <end position="400"/>
    </location>
</feature>
<dbReference type="PROSITE" id="PS50188">
    <property type="entry name" value="B302_SPRY"/>
    <property type="match status" value="1"/>
</dbReference>
<dbReference type="InterPro" id="IPR003877">
    <property type="entry name" value="SPRY_dom"/>
</dbReference>
<dbReference type="AlphaFoldDB" id="A0A7S0F2J6"/>
<reference evidence="3" key="1">
    <citation type="submission" date="2021-01" db="EMBL/GenBank/DDBJ databases">
        <authorList>
            <person name="Corre E."/>
            <person name="Pelletier E."/>
            <person name="Niang G."/>
            <person name="Scheremetjew M."/>
            <person name="Finn R."/>
            <person name="Kale V."/>
            <person name="Holt S."/>
            <person name="Cochrane G."/>
            <person name="Meng A."/>
            <person name="Brown T."/>
            <person name="Cohen L."/>
        </authorList>
    </citation>
    <scope>NUCLEOTIDE SEQUENCE</scope>
    <source>
        <strain evidence="3">CCMP325</strain>
    </source>
</reference>
<dbReference type="EMBL" id="HBEO01028758">
    <property type="protein sequence ID" value="CAD8500649.1"/>
    <property type="molecule type" value="Transcribed_RNA"/>
</dbReference>
<dbReference type="InterPro" id="IPR013320">
    <property type="entry name" value="ConA-like_dom_sf"/>
</dbReference>
<evidence type="ECO:0000259" key="2">
    <source>
        <dbReference type="PROSITE" id="PS50188"/>
    </source>
</evidence>
<evidence type="ECO:0000313" key="3">
    <source>
        <dbReference type="EMBL" id="CAD8500649.1"/>
    </source>
</evidence>
<proteinExistence type="predicted"/>
<feature type="compositionally biased region" description="Polar residues" evidence="1">
    <location>
        <begin position="308"/>
        <end position="317"/>
    </location>
</feature>
<feature type="region of interest" description="Disordered" evidence="1">
    <location>
        <begin position="13"/>
        <end position="46"/>
    </location>
</feature>
<sequence>MIEDQGIPTVVLARQAPNRSAMSNPRNGKPRTNGKRNGSTSMDNDEDQTWYRWESTSMKVFGATLLKEKDNPKFSVGLLNFELGFAFKPLVWEFSIKRSDNEWIGIGVVDSSVPLNESLRQKGSLRSKRDLAWFYHDRGFFCRGEHIEDAEVEPFQWDRDGICRIGVHFDYQNAELRFSCNGQDVRGKLDGVQGSDLYPAVYSSGTGTTFCCTAFPSQFGLTCRRSNFEGRNPPPVKPNLLKIAHESLEKQRRRENVWTNFNDENEEVRNEISTIDLEASQEVHLSSSLCMENGFEKSLKMLSEGFQTPLQSWTPNDSDSETPRADSNGSDVLVKTSVDSMADAKSMSPGLTSKKKLAFEQNAQDVEDRNTPVEIGDIAMESGAEESEEASDTEFDESEVAPDRRKRSSSASAAIDEHVNTDRGTESSTVEFHLRCGSLGSLTSNISKDKAKGIIEKISHLQKFSETPDKILEQILCAGLHSGGGGGDQAHGCEVRVKRTDEEQEPYDRRPVHVGETSDRVNASAASMLENKQTDYGGKKQSKTHCFAWIKGVMRTRAKDEETDYFCSDDTSR</sequence>
<organism evidence="3">
    <name type="scientific">Hanusia phi</name>
    <dbReference type="NCBI Taxonomy" id="3032"/>
    <lineage>
        <taxon>Eukaryota</taxon>
        <taxon>Cryptophyceae</taxon>
        <taxon>Pyrenomonadales</taxon>
        <taxon>Geminigeraceae</taxon>
        <taxon>Hanusia</taxon>
    </lineage>
</organism>
<feature type="region of interest" description="Disordered" evidence="1">
    <location>
        <begin position="382"/>
        <end position="426"/>
    </location>
</feature>
<protein>
    <recommendedName>
        <fullName evidence="2">B30.2/SPRY domain-containing protein</fullName>
    </recommendedName>
</protein>
<evidence type="ECO:0000256" key="1">
    <source>
        <dbReference type="SAM" id="MobiDB-lite"/>
    </source>
</evidence>
<feature type="compositionally biased region" description="Polar residues" evidence="1">
    <location>
        <begin position="17"/>
        <end position="26"/>
    </location>
</feature>
<feature type="compositionally biased region" description="Basic and acidic residues" evidence="1">
    <location>
        <begin position="415"/>
        <end position="425"/>
    </location>
</feature>
<dbReference type="InterPro" id="IPR001870">
    <property type="entry name" value="B30.2/SPRY"/>
</dbReference>
<feature type="region of interest" description="Disordered" evidence="1">
    <location>
        <begin position="308"/>
        <end position="332"/>
    </location>
</feature>
<gene>
    <name evidence="3" type="ORF">HPHI1048_LOCUS19464</name>
</gene>
<dbReference type="Gene3D" id="2.60.120.920">
    <property type="match status" value="1"/>
</dbReference>
<accession>A0A7S0F2J6</accession>
<name>A0A7S0F2J6_9CRYP</name>
<dbReference type="Pfam" id="PF00622">
    <property type="entry name" value="SPRY"/>
    <property type="match status" value="1"/>
</dbReference>
<dbReference type="SUPFAM" id="SSF49899">
    <property type="entry name" value="Concanavalin A-like lectins/glucanases"/>
    <property type="match status" value="1"/>
</dbReference>